<feature type="transmembrane region" description="Helical" evidence="9">
    <location>
        <begin position="369"/>
        <end position="390"/>
    </location>
</feature>
<evidence type="ECO:0000259" key="10">
    <source>
        <dbReference type="Pfam" id="PF01757"/>
    </source>
</evidence>
<feature type="transmembrane region" description="Helical" evidence="9">
    <location>
        <begin position="210"/>
        <end position="228"/>
    </location>
</feature>
<dbReference type="InterPro" id="IPR036514">
    <property type="entry name" value="SGNH_hydro_sf"/>
</dbReference>
<evidence type="ECO:0000313" key="11">
    <source>
        <dbReference type="EMBL" id="MDP9801443.1"/>
    </source>
</evidence>
<dbReference type="Gene3D" id="3.40.50.1110">
    <property type="entry name" value="SGNH hydrolase"/>
    <property type="match status" value="1"/>
</dbReference>
<dbReference type="SUPFAM" id="SSF52266">
    <property type="entry name" value="SGNH hydrolase"/>
    <property type="match status" value="1"/>
</dbReference>
<comment type="subcellular location">
    <subcellularLocation>
        <location evidence="1">Cell membrane</location>
        <topology evidence="1">Multi-pass membrane protein</topology>
    </subcellularLocation>
</comment>
<feature type="transmembrane region" description="Helical" evidence="9">
    <location>
        <begin position="277"/>
        <end position="293"/>
    </location>
</feature>
<name>A0ABT9NCJ5_9ACTO</name>
<keyword evidence="12" id="KW-1185">Reference proteome</keyword>
<feature type="region of interest" description="Disordered" evidence="8">
    <location>
        <begin position="1"/>
        <end position="40"/>
    </location>
</feature>
<feature type="transmembrane region" description="Helical" evidence="9">
    <location>
        <begin position="418"/>
        <end position="437"/>
    </location>
</feature>
<keyword evidence="6 9" id="KW-0472">Membrane</keyword>
<dbReference type="PANTHER" id="PTHR23028:SF53">
    <property type="entry name" value="ACYL_TRANSF_3 DOMAIN-CONTAINING PROTEIN"/>
    <property type="match status" value="1"/>
</dbReference>
<sequence>MSEYPRNTFTSRRPSGNRAAQRLRREPGARPGTGGTRVSASMSDHGGYIAGLDGLRALAVLAVVIYHVSPAILAGGYLGVDVFFVISGFLITTLILREKRKTGGFDLRGFWVRRARRLFPAFVVLILTVVPLAWAINRDLLVGIGRQVLGALTFSTNWLEIAHGTSYFDQTSPLLFKNFWSLAIEEQFYLFWPLVMLALLTVLAKLWQRLAIAAILAGGSALLMAVLYDPANVTFVYYGTHTHMFGIALGIVLAFIWADPREPFLGSATWRAMNQPVGAGALAVIAVAMIVLPDDAEGAYRGVIALVSSLTVVVIAAMLAPGSLLARLADNRVFRWVGSRSYGLYLWHWPILVMVTALVPAAIGTAAYWIRAAIAVALTALICEVSYRFVETPVRKFGFRRVFDALKTEVSASRAGKIAAGVVGLLLALTLLAITFAPAKSSTTLQIEAGEAEPVHAEASSSAAPSASAAPASTEQGAATRAQREKLPTKFDTSVPATDDITAIGDSMIAASKGGFVHAMPGIRFVAKSNMQWKDAARMVRQGLAANQIGRGVIITYGTNAGVPDTEKVREVMDLLGPDRMIVLVNLYSPSTFVSASNKELAKVAKEYANVTLLDWNAYVSGKPALLQVDQTHPSMKGALEFGQLAYRTLKDFSAQLSSQGSTDKNEETKR</sequence>
<evidence type="ECO:0000256" key="9">
    <source>
        <dbReference type="SAM" id="Phobius"/>
    </source>
</evidence>
<proteinExistence type="predicted"/>
<keyword evidence="2" id="KW-1003">Cell membrane</keyword>
<keyword evidence="3" id="KW-0808">Transferase</keyword>
<gene>
    <name evidence="11" type="ORF">J2S49_001519</name>
</gene>
<evidence type="ECO:0000256" key="3">
    <source>
        <dbReference type="ARBA" id="ARBA00022679"/>
    </source>
</evidence>
<comment type="caution">
    <text evidence="11">The sequence shown here is derived from an EMBL/GenBank/DDBJ whole genome shotgun (WGS) entry which is preliminary data.</text>
</comment>
<feature type="region of interest" description="Disordered" evidence="8">
    <location>
        <begin position="456"/>
        <end position="493"/>
    </location>
</feature>
<feature type="transmembrane region" description="Helical" evidence="9">
    <location>
        <begin position="74"/>
        <end position="96"/>
    </location>
</feature>
<feature type="transmembrane region" description="Helical" evidence="9">
    <location>
        <begin position="187"/>
        <end position="203"/>
    </location>
</feature>
<feature type="transmembrane region" description="Helical" evidence="9">
    <location>
        <begin position="342"/>
        <end position="363"/>
    </location>
</feature>
<keyword evidence="5 9" id="KW-1133">Transmembrane helix</keyword>
<feature type="transmembrane region" description="Helical" evidence="9">
    <location>
        <begin position="234"/>
        <end position="257"/>
    </location>
</feature>
<dbReference type="Pfam" id="PF01757">
    <property type="entry name" value="Acyl_transf_3"/>
    <property type="match status" value="1"/>
</dbReference>
<evidence type="ECO:0000256" key="4">
    <source>
        <dbReference type="ARBA" id="ARBA00022692"/>
    </source>
</evidence>
<feature type="domain" description="Acyltransferase 3" evidence="10">
    <location>
        <begin position="50"/>
        <end position="383"/>
    </location>
</feature>
<dbReference type="InterPro" id="IPR050879">
    <property type="entry name" value="Acyltransferase_3"/>
</dbReference>
<evidence type="ECO:0000256" key="2">
    <source>
        <dbReference type="ARBA" id="ARBA00022475"/>
    </source>
</evidence>
<evidence type="ECO:0000256" key="7">
    <source>
        <dbReference type="ARBA" id="ARBA00023315"/>
    </source>
</evidence>
<accession>A0ABT9NCJ5</accession>
<dbReference type="RefSeq" id="WP_278059461.1">
    <property type="nucleotide sequence ID" value="NZ_CP121247.1"/>
</dbReference>
<organism evidence="11 12">
    <name type="scientific">Arcanobacterium wilhelmae</name>
    <dbReference type="NCBI Taxonomy" id="1803177"/>
    <lineage>
        <taxon>Bacteria</taxon>
        <taxon>Bacillati</taxon>
        <taxon>Actinomycetota</taxon>
        <taxon>Actinomycetes</taxon>
        <taxon>Actinomycetales</taxon>
        <taxon>Actinomycetaceae</taxon>
        <taxon>Arcanobacterium</taxon>
    </lineage>
</organism>
<dbReference type="InterPro" id="IPR002656">
    <property type="entry name" value="Acyl_transf_3_dom"/>
</dbReference>
<feature type="transmembrane region" description="Helical" evidence="9">
    <location>
        <begin position="117"/>
        <end position="136"/>
    </location>
</feature>
<protein>
    <submittedName>
        <fullName evidence="11">Peptidoglycan/LPS O-acetylase OafA/YrhL</fullName>
    </submittedName>
</protein>
<evidence type="ECO:0000256" key="1">
    <source>
        <dbReference type="ARBA" id="ARBA00004651"/>
    </source>
</evidence>
<feature type="compositionally biased region" description="Polar residues" evidence="8">
    <location>
        <begin position="1"/>
        <end position="14"/>
    </location>
</feature>
<feature type="transmembrane region" description="Helical" evidence="9">
    <location>
        <begin position="47"/>
        <end position="68"/>
    </location>
</feature>
<dbReference type="Proteomes" id="UP001235966">
    <property type="component" value="Unassembled WGS sequence"/>
</dbReference>
<feature type="transmembrane region" description="Helical" evidence="9">
    <location>
        <begin position="299"/>
        <end position="321"/>
    </location>
</feature>
<feature type="compositionally biased region" description="Low complexity" evidence="8">
    <location>
        <begin position="457"/>
        <end position="473"/>
    </location>
</feature>
<evidence type="ECO:0000256" key="8">
    <source>
        <dbReference type="SAM" id="MobiDB-lite"/>
    </source>
</evidence>
<evidence type="ECO:0000256" key="6">
    <source>
        <dbReference type="ARBA" id="ARBA00023136"/>
    </source>
</evidence>
<keyword evidence="7" id="KW-0012">Acyltransferase</keyword>
<dbReference type="PANTHER" id="PTHR23028">
    <property type="entry name" value="ACETYLTRANSFERASE"/>
    <property type="match status" value="1"/>
</dbReference>
<evidence type="ECO:0000313" key="12">
    <source>
        <dbReference type="Proteomes" id="UP001235966"/>
    </source>
</evidence>
<keyword evidence="4 9" id="KW-0812">Transmembrane</keyword>
<evidence type="ECO:0000256" key="5">
    <source>
        <dbReference type="ARBA" id="ARBA00022989"/>
    </source>
</evidence>
<dbReference type="EMBL" id="JAUSQW010000001">
    <property type="protein sequence ID" value="MDP9801443.1"/>
    <property type="molecule type" value="Genomic_DNA"/>
</dbReference>
<reference evidence="11 12" key="1">
    <citation type="submission" date="2023-07" db="EMBL/GenBank/DDBJ databases">
        <title>Sequencing the genomes of 1000 actinobacteria strains.</title>
        <authorList>
            <person name="Klenk H.-P."/>
        </authorList>
    </citation>
    <scope>NUCLEOTIDE SEQUENCE [LARGE SCALE GENOMIC DNA]</scope>
    <source>
        <strain evidence="11 12">DSM 102162</strain>
    </source>
</reference>